<feature type="compositionally biased region" description="Acidic residues" evidence="1">
    <location>
        <begin position="111"/>
        <end position="125"/>
    </location>
</feature>
<proteinExistence type="predicted"/>
<gene>
    <name evidence="2" type="ORF">F443_20229</name>
</gene>
<feature type="region of interest" description="Disordered" evidence="1">
    <location>
        <begin position="1"/>
        <end position="143"/>
    </location>
</feature>
<evidence type="ECO:0000313" key="3">
    <source>
        <dbReference type="Proteomes" id="UP000018721"/>
    </source>
</evidence>
<name>V9E1W3_PHYNI</name>
<comment type="caution">
    <text evidence="2">The sequence shown here is derived from an EMBL/GenBank/DDBJ whole genome shotgun (WGS) entry which is preliminary data.</text>
</comment>
<sequence>MQSTASTVEVAEPMTEKAYDGGETISDEGERMQRVVATRTRSEKARVIARVCEDRTRESASEHHKEEREHAEGGGTARGGSRVKCEHARGRMSGDSDEESAEEKGAAIADNSDESASEDGGEEEEASTHRGQKRPLSDLDDDHMVHVPPIDAEHESWLAFEKNQREYMKRTRQVLVVKEVMNVSRRNNTLKKQVKYQGLQDSEIPLVPVDMEPYQRKYICTHGWHPR</sequence>
<dbReference type="HOGENOM" id="CLU_1221744_0_0_1"/>
<reference evidence="2 3" key="1">
    <citation type="submission" date="2013-11" db="EMBL/GenBank/DDBJ databases">
        <title>The Genome Sequence of Phytophthora parasitica P1569.</title>
        <authorList>
            <consortium name="The Broad Institute Genomics Platform"/>
            <person name="Russ C."/>
            <person name="Tyler B."/>
            <person name="Panabieres F."/>
            <person name="Shan W."/>
            <person name="Tripathy S."/>
            <person name="Grunwald N."/>
            <person name="Machado M."/>
            <person name="Johnson C.S."/>
            <person name="Arredondo F."/>
            <person name="Hong C."/>
            <person name="Coffey M."/>
            <person name="Young S.K."/>
            <person name="Zeng Q."/>
            <person name="Gargeya S."/>
            <person name="Fitzgerald M."/>
            <person name="Abouelleil A."/>
            <person name="Alvarado L."/>
            <person name="Chapman S.B."/>
            <person name="Gainer-Dewar J."/>
            <person name="Goldberg J."/>
            <person name="Griggs A."/>
            <person name="Gujja S."/>
            <person name="Hansen M."/>
            <person name="Howarth C."/>
            <person name="Imamovic A."/>
            <person name="Ireland A."/>
            <person name="Larimer J."/>
            <person name="McCowan C."/>
            <person name="Murphy C."/>
            <person name="Pearson M."/>
            <person name="Poon T.W."/>
            <person name="Priest M."/>
            <person name="Roberts A."/>
            <person name="Saif S."/>
            <person name="Shea T."/>
            <person name="Sykes S."/>
            <person name="Wortman J."/>
            <person name="Nusbaum C."/>
            <person name="Birren B."/>
        </authorList>
    </citation>
    <scope>NUCLEOTIDE SEQUENCE [LARGE SCALE GENOMIC DNA]</scope>
    <source>
        <strain evidence="2 3">P1569</strain>
    </source>
</reference>
<accession>V9E1W3</accession>
<dbReference type="Proteomes" id="UP000018721">
    <property type="component" value="Unassembled WGS sequence"/>
</dbReference>
<evidence type="ECO:0000256" key="1">
    <source>
        <dbReference type="SAM" id="MobiDB-lite"/>
    </source>
</evidence>
<feature type="compositionally biased region" description="Basic and acidic residues" evidence="1">
    <location>
        <begin position="83"/>
        <end position="94"/>
    </location>
</feature>
<keyword evidence="3" id="KW-1185">Reference proteome</keyword>
<dbReference type="AlphaFoldDB" id="V9E1W3"/>
<dbReference type="EMBL" id="ANIZ01003526">
    <property type="protein sequence ID" value="ETI33064.1"/>
    <property type="molecule type" value="Genomic_DNA"/>
</dbReference>
<dbReference type="eggNOG" id="ENOG502R8CW">
    <property type="taxonomic scope" value="Eukaryota"/>
</dbReference>
<organism evidence="2 3">
    <name type="scientific">Phytophthora nicotianae P1569</name>
    <dbReference type="NCBI Taxonomy" id="1317065"/>
    <lineage>
        <taxon>Eukaryota</taxon>
        <taxon>Sar</taxon>
        <taxon>Stramenopiles</taxon>
        <taxon>Oomycota</taxon>
        <taxon>Peronosporomycetes</taxon>
        <taxon>Peronosporales</taxon>
        <taxon>Peronosporaceae</taxon>
        <taxon>Phytophthora</taxon>
    </lineage>
</organism>
<protein>
    <submittedName>
        <fullName evidence="2">Uncharacterized protein</fullName>
    </submittedName>
</protein>
<evidence type="ECO:0000313" key="2">
    <source>
        <dbReference type="EMBL" id="ETI33064.1"/>
    </source>
</evidence>
<feature type="compositionally biased region" description="Basic and acidic residues" evidence="1">
    <location>
        <begin position="40"/>
        <end position="72"/>
    </location>
</feature>